<accession>A0A915A8P2</accession>
<reference evidence="3" key="1">
    <citation type="submission" date="2022-11" db="UniProtKB">
        <authorList>
            <consortium name="WormBaseParasite"/>
        </authorList>
    </citation>
    <scope>IDENTIFICATION</scope>
</reference>
<organism evidence="2 3">
    <name type="scientific">Parascaris univalens</name>
    <name type="common">Nematode worm</name>
    <dbReference type="NCBI Taxonomy" id="6257"/>
    <lineage>
        <taxon>Eukaryota</taxon>
        <taxon>Metazoa</taxon>
        <taxon>Ecdysozoa</taxon>
        <taxon>Nematoda</taxon>
        <taxon>Chromadorea</taxon>
        <taxon>Rhabditida</taxon>
        <taxon>Spirurina</taxon>
        <taxon>Ascaridomorpha</taxon>
        <taxon>Ascaridoidea</taxon>
        <taxon>Ascarididae</taxon>
        <taxon>Parascaris</taxon>
    </lineage>
</organism>
<evidence type="ECO:0000256" key="1">
    <source>
        <dbReference type="SAM" id="MobiDB-lite"/>
    </source>
</evidence>
<dbReference type="AlphaFoldDB" id="A0A915A8P2"/>
<feature type="region of interest" description="Disordered" evidence="1">
    <location>
        <begin position="87"/>
        <end position="106"/>
    </location>
</feature>
<dbReference type="Proteomes" id="UP000887569">
    <property type="component" value="Unplaced"/>
</dbReference>
<protein>
    <submittedName>
        <fullName evidence="3">Uncharacterized protein</fullName>
    </submittedName>
</protein>
<dbReference type="WBParaSite" id="PgR003_g056_t01">
    <property type="protein sequence ID" value="PgR003_g056_t01"/>
    <property type="gene ID" value="PgR003_g056"/>
</dbReference>
<evidence type="ECO:0000313" key="2">
    <source>
        <dbReference type="Proteomes" id="UP000887569"/>
    </source>
</evidence>
<sequence>MKTYNELKKSVQNLPVYDKGVSSVGRLIQGLDKIRLQLWALEEDPDHRAIILRVHRMLSPDVLKGLTCSKLISEQWTPGNLKEALEMRRAQHRDRRKSCQLRRLRE</sequence>
<feature type="compositionally biased region" description="Basic residues" evidence="1">
    <location>
        <begin position="90"/>
        <end position="106"/>
    </location>
</feature>
<evidence type="ECO:0000313" key="3">
    <source>
        <dbReference type="WBParaSite" id="PgR003_g056_t01"/>
    </source>
</evidence>
<proteinExistence type="predicted"/>
<name>A0A915A8P2_PARUN</name>
<keyword evidence="2" id="KW-1185">Reference proteome</keyword>